<dbReference type="Gene3D" id="4.10.1000.10">
    <property type="entry name" value="Zinc finger, CCCH-type"/>
    <property type="match status" value="1"/>
</dbReference>
<keyword evidence="2 5" id="KW-0863">Zinc-finger</keyword>
<gene>
    <name evidence="7" type="ORF">COCSUDRAFT_15780</name>
</gene>
<organism evidence="7 8">
    <name type="scientific">Coccomyxa subellipsoidea (strain C-169)</name>
    <name type="common">Green microalga</name>
    <dbReference type="NCBI Taxonomy" id="574566"/>
    <lineage>
        <taxon>Eukaryota</taxon>
        <taxon>Viridiplantae</taxon>
        <taxon>Chlorophyta</taxon>
        <taxon>core chlorophytes</taxon>
        <taxon>Trebouxiophyceae</taxon>
        <taxon>Trebouxiophyceae incertae sedis</taxon>
        <taxon>Coccomyxaceae</taxon>
        <taxon>Coccomyxa</taxon>
        <taxon>Coccomyxa subellipsoidea</taxon>
    </lineage>
</organism>
<dbReference type="EMBL" id="AGSI01000008">
    <property type="protein sequence ID" value="EIE23296.1"/>
    <property type="molecule type" value="Genomic_DNA"/>
</dbReference>
<proteinExistence type="predicted"/>
<dbReference type="KEGG" id="csl:COCSUDRAFT_15780"/>
<feature type="zinc finger region" description="C3H1-type" evidence="5">
    <location>
        <begin position="47"/>
        <end position="75"/>
    </location>
</feature>
<keyword evidence="3 5" id="KW-0862">Zinc</keyword>
<sequence length="159" mass="18005">ELYKADDFRMYCMKVLPCSKRFCHDWTVCPYSHPGEKAKRRDPRLYSYTGIACPNMKKDQSCTRGDACPYAHNVFEYWLHPTRYRTQLCNDGEKCARKICFFAHTLEELRVPANKPFVPPEALAAATTTATLEAARKAGAAADSPNKVCSHFNVSCLPC</sequence>
<dbReference type="InterPro" id="IPR057444">
    <property type="entry name" value="Znf-CCCH_AtC3H23-like"/>
</dbReference>
<dbReference type="PROSITE" id="PS50103">
    <property type="entry name" value="ZF_C3H1"/>
    <property type="match status" value="1"/>
</dbReference>
<dbReference type="Pfam" id="PF25512">
    <property type="entry name" value="zf-CCCH_AtC3H23"/>
    <property type="match status" value="1"/>
</dbReference>
<dbReference type="AlphaFoldDB" id="I0YY27"/>
<feature type="non-terminal residue" evidence="7">
    <location>
        <position position="1"/>
    </location>
</feature>
<evidence type="ECO:0000256" key="4">
    <source>
        <dbReference type="ARBA" id="ARBA00023125"/>
    </source>
</evidence>
<evidence type="ECO:0000256" key="1">
    <source>
        <dbReference type="ARBA" id="ARBA00022723"/>
    </source>
</evidence>
<evidence type="ECO:0000259" key="6">
    <source>
        <dbReference type="PROSITE" id="PS50103"/>
    </source>
</evidence>
<dbReference type="OrthoDB" id="749011at2759"/>
<dbReference type="Proteomes" id="UP000007264">
    <property type="component" value="Unassembled WGS sequence"/>
</dbReference>
<dbReference type="InterPro" id="IPR000571">
    <property type="entry name" value="Znf_CCCH"/>
</dbReference>
<protein>
    <recommendedName>
        <fullName evidence="6">C3H1-type domain-containing protein</fullName>
    </recommendedName>
</protein>
<dbReference type="GO" id="GO:0003677">
    <property type="term" value="F:DNA binding"/>
    <property type="evidence" value="ECO:0007669"/>
    <property type="project" value="UniProtKB-KW"/>
</dbReference>
<dbReference type="InterPro" id="IPR036855">
    <property type="entry name" value="Znf_CCCH_sf"/>
</dbReference>
<dbReference type="SUPFAM" id="SSF90229">
    <property type="entry name" value="CCCH zinc finger"/>
    <property type="match status" value="1"/>
</dbReference>
<evidence type="ECO:0000313" key="7">
    <source>
        <dbReference type="EMBL" id="EIE23296.1"/>
    </source>
</evidence>
<dbReference type="GO" id="GO:0008270">
    <property type="term" value="F:zinc ion binding"/>
    <property type="evidence" value="ECO:0007669"/>
    <property type="project" value="UniProtKB-KW"/>
</dbReference>
<reference evidence="7 8" key="1">
    <citation type="journal article" date="2012" name="Genome Biol.">
        <title>The genome of the polar eukaryotic microalga coccomyxa subellipsoidea reveals traits of cold adaptation.</title>
        <authorList>
            <person name="Blanc G."/>
            <person name="Agarkova I."/>
            <person name="Grimwood J."/>
            <person name="Kuo A."/>
            <person name="Brueggeman A."/>
            <person name="Dunigan D."/>
            <person name="Gurnon J."/>
            <person name="Ladunga I."/>
            <person name="Lindquist E."/>
            <person name="Lucas S."/>
            <person name="Pangilinan J."/>
            <person name="Proschold T."/>
            <person name="Salamov A."/>
            <person name="Schmutz J."/>
            <person name="Weeks D."/>
            <person name="Yamada T."/>
            <person name="Claverie J.M."/>
            <person name="Grigoriev I."/>
            <person name="Van Etten J."/>
            <person name="Lomsadze A."/>
            <person name="Borodovsky M."/>
        </authorList>
    </citation>
    <scope>NUCLEOTIDE SEQUENCE [LARGE SCALE GENOMIC DNA]</scope>
    <source>
        <strain evidence="7 8">C-169</strain>
    </source>
</reference>
<dbReference type="RefSeq" id="XP_005647840.1">
    <property type="nucleotide sequence ID" value="XM_005647783.1"/>
</dbReference>
<dbReference type="InterPro" id="IPR045234">
    <property type="entry name" value="Unkempt-like"/>
</dbReference>
<dbReference type="GeneID" id="17041284"/>
<keyword evidence="1 5" id="KW-0479">Metal-binding</keyword>
<dbReference type="PANTHER" id="PTHR14493:SF50">
    <property type="entry name" value="RING FINGER PROTEIN UNKEMPT"/>
    <property type="match status" value="1"/>
</dbReference>
<name>I0YY27_COCSC</name>
<dbReference type="eggNOG" id="KOG1595">
    <property type="taxonomic scope" value="Eukaryota"/>
</dbReference>
<feature type="domain" description="C3H1-type" evidence="6">
    <location>
        <begin position="47"/>
        <end position="75"/>
    </location>
</feature>
<comment type="caution">
    <text evidence="7">The sequence shown here is derived from an EMBL/GenBank/DDBJ whole genome shotgun (WGS) entry which is preliminary data.</text>
</comment>
<evidence type="ECO:0000256" key="5">
    <source>
        <dbReference type="PROSITE-ProRule" id="PRU00723"/>
    </source>
</evidence>
<evidence type="ECO:0000256" key="2">
    <source>
        <dbReference type="ARBA" id="ARBA00022771"/>
    </source>
</evidence>
<evidence type="ECO:0000256" key="3">
    <source>
        <dbReference type="ARBA" id="ARBA00022833"/>
    </source>
</evidence>
<accession>I0YY27</accession>
<keyword evidence="4" id="KW-0238">DNA-binding</keyword>
<dbReference type="PANTHER" id="PTHR14493">
    <property type="entry name" value="UNKEMPT FAMILY MEMBER"/>
    <property type="match status" value="1"/>
</dbReference>
<evidence type="ECO:0000313" key="8">
    <source>
        <dbReference type="Proteomes" id="UP000007264"/>
    </source>
</evidence>
<keyword evidence="8" id="KW-1185">Reference proteome</keyword>